<dbReference type="PANTHER" id="PTHR47417">
    <property type="entry name" value="SMR DOMAIN-CONTAINING PROTEIN YPL199C"/>
    <property type="match status" value="1"/>
</dbReference>
<dbReference type="PANTHER" id="PTHR47417:SF1">
    <property type="entry name" value="SMR DOMAIN-CONTAINING PROTEIN YPL199C"/>
    <property type="match status" value="1"/>
</dbReference>
<feature type="domain" description="Smr" evidence="3">
    <location>
        <begin position="217"/>
        <end position="294"/>
    </location>
</feature>
<dbReference type="InterPro" id="IPR036063">
    <property type="entry name" value="Smr_dom_sf"/>
</dbReference>
<evidence type="ECO:0000313" key="4">
    <source>
        <dbReference type="EMBL" id="KAK0485420.1"/>
    </source>
</evidence>
<keyword evidence="2" id="KW-0732">Signal</keyword>
<evidence type="ECO:0000256" key="2">
    <source>
        <dbReference type="SAM" id="SignalP"/>
    </source>
</evidence>
<dbReference type="SMART" id="SM00463">
    <property type="entry name" value="SMR"/>
    <property type="match status" value="1"/>
</dbReference>
<feature type="region of interest" description="Disordered" evidence="1">
    <location>
        <begin position="37"/>
        <end position="145"/>
    </location>
</feature>
<keyword evidence="5" id="KW-1185">Reference proteome</keyword>
<reference evidence="4" key="1">
    <citation type="submission" date="2023-06" db="EMBL/GenBank/DDBJ databases">
        <authorList>
            <consortium name="Lawrence Berkeley National Laboratory"/>
            <person name="Ahrendt S."/>
            <person name="Sahu N."/>
            <person name="Indic B."/>
            <person name="Wong-Bajracharya J."/>
            <person name="Merenyi Z."/>
            <person name="Ke H.-M."/>
            <person name="Monk M."/>
            <person name="Kocsube S."/>
            <person name="Drula E."/>
            <person name="Lipzen A."/>
            <person name="Balint B."/>
            <person name="Henrissat B."/>
            <person name="Andreopoulos B."/>
            <person name="Martin F.M."/>
            <person name="Harder C.B."/>
            <person name="Rigling D."/>
            <person name="Ford K.L."/>
            <person name="Foster G.D."/>
            <person name="Pangilinan J."/>
            <person name="Papanicolaou A."/>
            <person name="Barry K."/>
            <person name="LaButti K."/>
            <person name="Viragh M."/>
            <person name="Koriabine M."/>
            <person name="Yan M."/>
            <person name="Riley R."/>
            <person name="Champramary S."/>
            <person name="Plett K.L."/>
            <person name="Tsai I.J."/>
            <person name="Slot J."/>
            <person name="Sipos G."/>
            <person name="Plett J."/>
            <person name="Nagy L.G."/>
            <person name="Grigoriev I.V."/>
        </authorList>
    </citation>
    <scope>NUCLEOTIDE SEQUENCE</scope>
    <source>
        <strain evidence="4">HWK02</strain>
    </source>
</reference>
<dbReference type="SUPFAM" id="SSF160443">
    <property type="entry name" value="SMR domain-like"/>
    <property type="match status" value="1"/>
</dbReference>
<protein>
    <recommendedName>
        <fullName evidence="3">Smr domain-containing protein</fullName>
    </recommendedName>
</protein>
<dbReference type="PROSITE" id="PS50828">
    <property type="entry name" value="SMR"/>
    <property type="match status" value="1"/>
</dbReference>
<evidence type="ECO:0000256" key="1">
    <source>
        <dbReference type="SAM" id="MobiDB-lite"/>
    </source>
</evidence>
<feature type="chain" id="PRO_5041270357" description="Smr domain-containing protein" evidence="2">
    <location>
        <begin position="24"/>
        <end position="294"/>
    </location>
</feature>
<accession>A0AA39PK85</accession>
<dbReference type="SMART" id="SM01162">
    <property type="entry name" value="DUF1771"/>
    <property type="match status" value="1"/>
</dbReference>
<name>A0AA39PK85_9AGAR</name>
<dbReference type="Proteomes" id="UP001175228">
    <property type="component" value="Unassembled WGS sequence"/>
</dbReference>
<comment type="caution">
    <text evidence="4">The sequence shown here is derived from an EMBL/GenBank/DDBJ whole genome shotgun (WGS) entry which is preliminary data.</text>
</comment>
<dbReference type="AlphaFoldDB" id="A0AA39PK85"/>
<organism evidence="4 5">
    <name type="scientific">Armillaria luteobubalina</name>
    <dbReference type="NCBI Taxonomy" id="153913"/>
    <lineage>
        <taxon>Eukaryota</taxon>
        <taxon>Fungi</taxon>
        <taxon>Dikarya</taxon>
        <taxon>Basidiomycota</taxon>
        <taxon>Agaricomycotina</taxon>
        <taxon>Agaricomycetes</taxon>
        <taxon>Agaricomycetidae</taxon>
        <taxon>Agaricales</taxon>
        <taxon>Marasmiineae</taxon>
        <taxon>Physalacriaceae</taxon>
        <taxon>Armillaria</taxon>
    </lineage>
</organism>
<evidence type="ECO:0000313" key="5">
    <source>
        <dbReference type="Proteomes" id="UP001175228"/>
    </source>
</evidence>
<feature type="compositionally biased region" description="Pro residues" evidence="1">
    <location>
        <begin position="106"/>
        <end position="115"/>
    </location>
</feature>
<dbReference type="Pfam" id="PF01713">
    <property type="entry name" value="Smr"/>
    <property type="match status" value="1"/>
</dbReference>
<dbReference type="InterPro" id="IPR002625">
    <property type="entry name" value="Smr_dom"/>
</dbReference>
<sequence>MSISEWVVIAILLLIICFWPTSCQDEEDTLPVHRPQQHLPVYQPPHPPAPPSQSYRPTPYTPLLYQQHQRVRQLPPSPRPSPPSQRHQSSPYTPPVRQPEQHQPVNQPPPSPRPLLPSQRHRSSPYTPPIRQPEQHQPDEDQTDRSDEYYSDLRARANKEGDEMAKCFSGSHEAFDRGDHAAAKDLSNQGKDHKQKMEQLNKEASIWIYRGQPPGEIDLHGLYVKEAIAYTDTALAEAWLRKDSEIRLIVGKGLHAKNGEAKLGPAIIEELMRKYQLVAELDPSNSGVLIVKLN</sequence>
<feature type="compositionally biased region" description="Basic and acidic residues" evidence="1">
    <location>
        <begin position="133"/>
        <end position="145"/>
    </location>
</feature>
<evidence type="ECO:0000259" key="3">
    <source>
        <dbReference type="PROSITE" id="PS50828"/>
    </source>
</evidence>
<dbReference type="InterPro" id="IPR053020">
    <property type="entry name" value="Smr_domain_protein"/>
</dbReference>
<proteinExistence type="predicted"/>
<dbReference type="Gene3D" id="3.30.1370.110">
    <property type="match status" value="1"/>
</dbReference>
<gene>
    <name evidence="4" type="ORF">EDD18DRAFT_1083281</name>
</gene>
<dbReference type="InterPro" id="IPR013899">
    <property type="entry name" value="DUF1771"/>
</dbReference>
<feature type="compositionally biased region" description="Pro residues" evidence="1">
    <location>
        <begin position="42"/>
        <end position="51"/>
    </location>
</feature>
<feature type="signal peptide" evidence="2">
    <location>
        <begin position="1"/>
        <end position="23"/>
    </location>
</feature>
<dbReference type="EMBL" id="JAUEPU010000051">
    <property type="protein sequence ID" value="KAK0485420.1"/>
    <property type="molecule type" value="Genomic_DNA"/>
</dbReference>
<dbReference type="Pfam" id="PF08590">
    <property type="entry name" value="DUF1771"/>
    <property type="match status" value="1"/>
</dbReference>